<protein>
    <submittedName>
        <fullName evidence="4">CDP-paratose 2-epimerase</fullName>
    </submittedName>
</protein>
<evidence type="ECO:0000313" key="5">
    <source>
        <dbReference type="Proteomes" id="UP000603912"/>
    </source>
</evidence>
<organism evidence="4 5">
    <name type="scientific">Alsobacter metallidurans</name>
    <dbReference type="NCBI Taxonomy" id="340221"/>
    <lineage>
        <taxon>Bacteria</taxon>
        <taxon>Pseudomonadati</taxon>
        <taxon>Pseudomonadota</taxon>
        <taxon>Alphaproteobacteria</taxon>
        <taxon>Hyphomicrobiales</taxon>
        <taxon>Alsobacteraceae</taxon>
        <taxon>Alsobacter</taxon>
    </lineage>
</organism>
<evidence type="ECO:0000256" key="2">
    <source>
        <dbReference type="ARBA" id="ARBA00007637"/>
    </source>
</evidence>
<feature type="domain" description="NAD-dependent epimerase/dehydratase" evidence="3">
    <location>
        <begin position="13"/>
        <end position="274"/>
    </location>
</feature>
<sequence length="365" mass="39468">MTGDPGIGAGGPILITGGAGFIGSNLADRLAEAGRSVIVFDALTRPGVERNLGWLQERHGDRIHAVRADIRDRDALASAIRECDAAFHFAAQVAVTTSMVDPRDDFTVNLEGTLNLLEALRESGRRVPVVFASTNKVYGDLADIPLAIENDAYMPTDPAVRGRGVSEDRPLDFHTPYGCSKGAADQYVLDYARSFGLPTAVLRMSCIYGQRQMGTEDQGWVAHFLIRALDGEPISIYGDGRQVRDILDVADAVDAYLACWKRIEAVSGQAFNLGGGPQNAVSLRQLIAHIEQSIGRSVETRYADWRAGDQRYYVSDPSRAQAALGLGAPVPWRTGVGRLARWLEGERAARAVAVQYADARLEAAS</sequence>
<comment type="similarity">
    <text evidence="2">Belongs to the NAD(P)-dependent epimerase/dehydratase family.</text>
</comment>
<keyword evidence="5" id="KW-1185">Reference proteome</keyword>
<proteinExistence type="inferred from homology"/>
<dbReference type="Proteomes" id="UP000603912">
    <property type="component" value="Unassembled WGS sequence"/>
</dbReference>
<dbReference type="RefSeq" id="WP_210318696.1">
    <property type="nucleotide sequence ID" value="NZ_BMES01000003.1"/>
</dbReference>
<dbReference type="AlphaFoldDB" id="A0A917IBN2"/>
<evidence type="ECO:0000256" key="1">
    <source>
        <dbReference type="ARBA" id="ARBA00005125"/>
    </source>
</evidence>
<dbReference type="EMBL" id="BMES01000003">
    <property type="protein sequence ID" value="GGH32560.1"/>
    <property type="molecule type" value="Genomic_DNA"/>
</dbReference>
<dbReference type="Gene3D" id="3.40.50.720">
    <property type="entry name" value="NAD(P)-binding Rossmann-like Domain"/>
    <property type="match status" value="1"/>
</dbReference>
<comment type="pathway">
    <text evidence="1">Bacterial outer membrane biogenesis; LPS O-antigen biosynthesis.</text>
</comment>
<name>A0A917IBN2_9HYPH</name>
<dbReference type="InterPro" id="IPR036291">
    <property type="entry name" value="NAD(P)-bd_dom_sf"/>
</dbReference>
<reference evidence="4" key="1">
    <citation type="journal article" date="2014" name="Int. J. Syst. Evol. Microbiol.">
        <title>Complete genome sequence of Corynebacterium casei LMG S-19264T (=DSM 44701T), isolated from a smear-ripened cheese.</title>
        <authorList>
            <consortium name="US DOE Joint Genome Institute (JGI-PGF)"/>
            <person name="Walter F."/>
            <person name="Albersmeier A."/>
            <person name="Kalinowski J."/>
            <person name="Ruckert C."/>
        </authorList>
    </citation>
    <scope>NUCLEOTIDE SEQUENCE</scope>
    <source>
        <strain evidence="4">CGMCC 1.12214</strain>
    </source>
</reference>
<evidence type="ECO:0000313" key="4">
    <source>
        <dbReference type="EMBL" id="GGH32560.1"/>
    </source>
</evidence>
<accession>A0A917IBN2</accession>
<reference evidence="4" key="2">
    <citation type="submission" date="2020-09" db="EMBL/GenBank/DDBJ databases">
        <authorList>
            <person name="Sun Q."/>
            <person name="Zhou Y."/>
        </authorList>
    </citation>
    <scope>NUCLEOTIDE SEQUENCE</scope>
    <source>
        <strain evidence="4">CGMCC 1.12214</strain>
    </source>
</reference>
<dbReference type="SUPFAM" id="SSF51735">
    <property type="entry name" value="NAD(P)-binding Rossmann-fold domains"/>
    <property type="match status" value="1"/>
</dbReference>
<dbReference type="Pfam" id="PF01370">
    <property type="entry name" value="Epimerase"/>
    <property type="match status" value="1"/>
</dbReference>
<dbReference type="InterPro" id="IPR001509">
    <property type="entry name" value="Epimerase_deHydtase"/>
</dbReference>
<gene>
    <name evidence="4" type="primary">tyv</name>
    <name evidence="4" type="ORF">GCM10007036_44530</name>
</gene>
<comment type="caution">
    <text evidence="4">The sequence shown here is derived from an EMBL/GenBank/DDBJ whole genome shotgun (WGS) entry which is preliminary data.</text>
</comment>
<dbReference type="PANTHER" id="PTHR43000">
    <property type="entry name" value="DTDP-D-GLUCOSE 4,6-DEHYDRATASE-RELATED"/>
    <property type="match status" value="1"/>
</dbReference>
<evidence type="ECO:0000259" key="3">
    <source>
        <dbReference type="Pfam" id="PF01370"/>
    </source>
</evidence>